<comment type="caution">
    <text evidence="2">The sequence shown here is derived from an EMBL/GenBank/DDBJ whole genome shotgun (WGS) entry which is preliminary data.</text>
</comment>
<accession>Q4S415</accession>
<evidence type="ECO:0000313" key="2">
    <source>
        <dbReference type="EMBL" id="CAG04617.1"/>
    </source>
</evidence>
<name>Q4S415_TETNG</name>
<feature type="region of interest" description="Disordered" evidence="1">
    <location>
        <begin position="1"/>
        <end position="41"/>
    </location>
</feature>
<protein>
    <submittedName>
        <fullName evidence="2">(spotted green pufferfish) hypothetical protein</fullName>
    </submittedName>
</protein>
<reference evidence="2" key="1">
    <citation type="journal article" date="2004" name="Nature">
        <title>Genome duplication in the teleost fish Tetraodon nigroviridis reveals the early vertebrate proto-karyotype.</title>
        <authorList>
            <person name="Jaillon O."/>
            <person name="Aury J.-M."/>
            <person name="Brunet F."/>
            <person name="Petit J.-L."/>
            <person name="Stange-Thomann N."/>
            <person name="Mauceli E."/>
            <person name="Bouneau L."/>
            <person name="Fischer C."/>
            <person name="Ozouf-Costaz C."/>
            <person name="Bernot A."/>
            <person name="Nicaud S."/>
            <person name="Jaffe D."/>
            <person name="Fisher S."/>
            <person name="Lutfalla G."/>
            <person name="Dossat C."/>
            <person name="Segurens B."/>
            <person name="Dasilva C."/>
            <person name="Salanoubat M."/>
            <person name="Levy M."/>
            <person name="Boudet N."/>
            <person name="Castellano S."/>
            <person name="Anthouard V."/>
            <person name="Jubin C."/>
            <person name="Castelli V."/>
            <person name="Katinka M."/>
            <person name="Vacherie B."/>
            <person name="Biemont C."/>
            <person name="Skalli Z."/>
            <person name="Cattolico L."/>
            <person name="Poulain J."/>
            <person name="De Berardinis V."/>
            <person name="Cruaud C."/>
            <person name="Duprat S."/>
            <person name="Brottier P."/>
            <person name="Coutanceau J.-P."/>
            <person name="Gouzy J."/>
            <person name="Parra G."/>
            <person name="Lardier G."/>
            <person name="Chapple C."/>
            <person name="McKernan K.J."/>
            <person name="McEwan P."/>
            <person name="Bosak S."/>
            <person name="Kellis M."/>
            <person name="Volff J.-N."/>
            <person name="Guigo R."/>
            <person name="Zody M.C."/>
            <person name="Mesirov J."/>
            <person name="Lindblad-Toh K."/>
            <person name="Birren B."/>
            <person name="Nusbaum C."/>
            <person name="Kahn D."/>
            <person name="Robinson-Rechavi M."/>
            <person name="Laudet V."/>
            <person name="Schachter V."/>
            <person name="Quetier F."/>
            <person name="Saurin W."/>
            <person name="Scarpelli C."/>
            <person name="Wincker P."/>
            <person name="Lander E.S."/>
            <person name="Weissenbach J."/>
            <person name="Roest Crollius H."/>
        </authorList>
    </citation>
    <scope>NUCLEOTIDE SEQUENCE [LARGE SCALE GENOMIC DNA]</scope>
</reference>
<reference evidence="2" key="2">
    <citation type="submission" date="2004-02" db="EMBL/GenBank/DDBJ databases">
        <authorList>
            <consortium name="Genoscope"/>
            <consortium name="Whitehead Institute Centre for Genome Research"/>
        </authorList>
    </citation>
    <scope>NUCLEOTIDE SEQUENCE</scope>
</reference>
<sequence>MATTKSNDESRDMEPGQMRHRVRHMSPLKPYKSENMPKIYR</sequence>
<proteinExistence type="predicted"/>
<dbReference type="EMBL" id="CAAE01014744">
    <property type="protein sequence ID" value="CAG04617.1"/>
    <property type="molecule type" value="Genomic_DNA"/>
</dbReference>
<evidence type="ECO:0000256" key="1">
    <source>
        <dbReference type="SAM" id="MobiDB-lite"/>
    </source>
</evidence>
<gene>
    <name evidence="2" type="ORF">GSTENG00024393001</name>
</gene>
<dbReference type="AlphaFoldDB" id="Q4S415"/>
<feature type="compositionally biased region" description="Basic and acidic residues" evidence="1">
    <location>
        <begin position="1"/>
        <end position="14"/>
    </location>
</feature>
<organism evidence="2">
    <name type="scientific">Tetraodon nigroviridis</name>
    <name type="common">Spotted green pufferfish</name>
    <name type="synonym">Chelonodon nigroviridis</name>
    <dbReference type="NCBI Taxonomy" id="99883"/>
    <lineage>
        <taxon>Eukaryota</taxon>
        <taxon>Metazoa</taxon>
        <taxon>Chordata</taxon>
        <taxon>Craniata</taxon>
        <taxon>Vertebrata</taxon>
        <taxon>Euteleostomi</taxon>
        <taxon>Actinopterygii</taxon>
        <taxon>Neopterygii</taxon>
        <taxon>Teleostei</taxon>
        <taxon>Neoteleostei</taxon>
        <taxon>Acanthomorphata</taxon>
        <taxon>Eupercaria</taxon>
        <taxon>Tetraodontiformes</taxon>
        <taxon>Tetradontoidea</taxon>
        <taxon>Tetraodontidae</taxon>
        <taxon>Tetraodon</taxon>
    </lineage>
</organism>
<dbReference type="KEGG" id="tng:GSTEN00024393G001"/>